<evidence type="ECO:0000256" key="1">
    <source>
        <dbReference type="ARBA" id="ARBA00004613"/>
    </source>
</evidence>
<proteinExistence type="inferred from homology"/>
<dbReference type="EMBL" id="KX545463">
    <property type="protein sequence ID" value="AQM73602.1"/>
    <property type="molecule type" value="Genomic_DNA"/>
</dbReference>
<sequence length="153" mass="17196">MRVYAAFVVALVSLLATNSAVLAVTIPTKLAKLTAPEFTDNENRQRRLLRKQEGAELGDEERTSTQNLGNSLMRVFSKEATRKYYLDLFKRADFTANLPKLAKKGGPNRLNDALKKLRKAGISEEKFAELKGAAAKYADDWYRIYGKLDPIRA</sequence>
<name>A0A1Q1PP53_PHYIN</name>
<protein>
    <recommendedName>
        <fullName evidence="5">RxLR effector protein</fullName>
    </recommendedName>
</protein>
<dbReference type="InterPro" id="IPR031825">
    <property type="entry name" value="RXLR"/>
</dbReference>
<dbReference type="VEuPathDB" id="FungiDB:PITG_16294"/>
<keyword evidence="4 5" id="KW-0732">Signal</keyword>
<comment type="function">
    <text evidence="5">Effector that suppresses plant defense responses during pathogen infection.</text>
</comment>
<reference evidence="6" key="1">
    <citation type="journal article" date="2017" name="Phytopathology">
        <title>Expression of the potato late blight resistance gene Rpi-phu1 and Phytophthora infestans effectors in the compatible and incompatible interactions in potato.</title>
        <authorList>
            <person name="Stefanczyk E."/>
            <person name="Sobkowiak S."/>
            <person name="Brylinska M."/>
            <person name="Sliwka J."/>
        </authorList>
    </citation>
    <scope>NUCLEOTIDE SEQUENCE</scope>
    <source>
        <strain evidence="6">MP1498</strain>
    </source>
</reference>
<comment type="subcellular location">
    <subcellularLocation>
        <location evidence="1 5">Secreted</location>
    </subcellularLocation>
</comment>
<organism evidence="6">
    <name type="scientific">Phytophthora infestans</name>
    <name type="common">Potato late blight agent</name>
    <name type="synonym">Botrytis infestans</name>
    <dbReference type="NCBI Taxonomy" id="4787"/>
    <lineage>
        <taxon>Eukaryota</taxon>
        <taxon>Sar</taxon>
        <taxon>Stramenopiles</taxon>
        <taxon>Oomycota</taxon>
        <taxon>Peronosporomycetes</taxon>
        <taxon>Peronosporales</taxon>
        <taxon>Peronosporaceae</taxon>
        <taxon>Phytophthora</taxon>
    </lineage>
</organism>
<feature type="chain" id="PRO_5045010772" description="RxLR effector protein" evidence="5">
    <location>
        <begin position="24"/>
        <end position="153"/>
    </location>
</feature>
<comment type="similarity">
    <text evidence="2 5">Belongs to the RxLR effector family.</text>
</comment>
<comment type="domain">
    <text evidence="5">The RxLR-dEER motif acts to carry the protein into the host cell cytoplasm through binding to cell surface phosphatidylinositol-3-phosphate.</text>
</comment>
<dbReference type="Pfam" id="PF16810">
    <property type="entry name" value="RXLR"/>
    <property type="match status" value="1"/>
</dbReference>
<keyword evidence="3 5" id="KW-0964">Secreted</keyword>
<evidence type="ECO:0000256" key="2">
    <source>
        <dbReference type="ARBA" id="ARBA00010400"/>
    </source>
</evidence>
<evidence type="ECO:0000256" key="4">
    <source>
        <dbReference type="ARBA" id="ARBA00022729"/>
    </source>
</evidence>
<evidence type="ECO:0000256" key="3">
    <source>
        <dbReference type="ARBA" id="ARBA00022525"/>
    </source>
</evidence>
<evidence type="ECO:0000256" key="5">
    <source>
        <dbReference type="RuleBase" id="RU367124"/>
    </source>
</evidence>
<gene>
    <name evidence="6" type="primary">Avr-vnt1</name>
</gene>
<evidence type="ECO:0000313" key="6">
    <source>
        <dbReference type="EMBL" id="AQM73602.1"/>
    </source>
</evidence>
<dbReference type="AlphaFoldDB" id="A0A1Q1PP53"/>
<feature type="signal peptide" evidence="5">
    <location>
        <begin position="1"/>
        <end position="23"/>
    </location>
</feature>
<accession>A0A1Q1PP53</accession>